<dbReference type="EMBL" id="CP130319">
    <property type="protein sequence ID" value="WNR42251.1"/>
    <property type="molecule type" value="Genomic_DNA"/>
</dbReference>
<keyword evidence="1" id="KW-0472">Membrane</keyword>
<keyword evidence="1" id="KW-0812">Transmembrane</keyword>
<dbReference type="KEGG" id="proo:MJB10_14005"/>
<evidence type="ECO:0000256" key="1">
    <source>
        <dbReference type="SAM" id="Phobius"/>
    </source>
</evidence>
<feature type="transmembrane region" description="Helical" evidence="1">
    <location>
        <begin position="12"/>
        <end position="31"/>
    </location>
</feature>
<proteinExistence type="predicted"/>
<gene>
    <name evidence="2" type="ORF">MJB10_14005</name>
</gene>
<keyword evidence="1" id="KW-1133">Transmembrane helix</keyword>
<dbReference type="RefSeq" id="WP_314795538.1">
    <property type="nucleotide sequence ID" value="NZ_CP130319.1"/>
</dbReference>
<dbReference type="Proteomes" id="UP001304650">
    <property type="component" value="Chromosome"/>
</dbReference>
<reference evidence="2" key="1">
    <citation type="submission" date="2022-02" db="EMBL/GenBank/DDBJ databases">
        <title>Paenibacillus sp. MBLB1832 Whole Genome Shotgun Sequencing.</title>
        <authorList>
            <person name="Hwang C.Y."/>
            <person name="Cho E.-S."/>
            <person name="Seo M.-J."/>
        </authorList>
    </citation>
    <scope>NUCLEOTIDE SEQUENCE</scope>
    <source>
        <strain evidence="2">MBLB1832</strain>
    </source>
</reference>
<accession>A0AA96LKC1</accession>
<organism evidence="2 3">
    <name type="scientific">Paenibacillus roseopurpureus</name>
    <dbReference type="NCBI Taxonomy" id="2918901"/>
    <lineage>
        <taxon>Bacteria</taxon>
        <taxon>Bacillati</taxon>
        <taxon>Bacillota</taxon>
        <taxon>Bacilli</taxon>
        <taxon>Bacillales</taxon>
        <taxon>Paenibacillaceae</taxon>
        <taxon>Paenibacillus</taxon>
    </lineage>
</organism>
<protein>
    <submittedName>
        <fullName evidence="2">Uncharacterized protein</fullName>
    </submittedName>
</protein>
<dbReference type="AlphaFoldDB" id="A0AA96LKC1"/>
<keyword evidence="3" id="KW-1185">Reference proteome</keyword>
<sequence>MRRFLYNENGAVSVYLILIIVPIFLFQAVLIDFARIQVAEAETESAVQAAARSVMSSFDLELQKRGLYGMGLTQEAAIQQFNTVFESNLSGGITSKAFHFINNASVKDTSRVTPVYSLASHVIFENQLLQDMKLKAPITYTLEIVDKFKKSGVREPFQSGAQFVKDAEEIERLIDQREDALDEAWRQVEVLHAKLTAYHSYYHTRLSELDNLAAQIGLHTLDDVRGEMTRVQEDMQSLYTSIQNVDASISSLSKTGKEAAERVQSLLDAKQVLESQLSTLSQKFSDLDNLLKTISTYSALLVSTKLEMSANEAVVSQLQQAIEPAIRKAKLKNDEIRTKLTGISAAVKGDDQGARAVFSHVSLIADTYFDQYQTSVAGITALFGAFRSALEGVYLFTSETTNKLNQANEAYWGELNSFYQWMSPLEHTRMGTNSDNSVNKHAQKNKIQALLDQAKAAIGGCSVTNMSNGDSVNYEKLQGVDADARKEQGLYQKYRQLNAQDETIGSDVAYELNQAEPFSMKAMDILSAINQAGENLRNELYVNEFALSKFNYRTYGQEKESSGQPKLSHERFDPSTHPLANQEVEYLLYGFSSCVANMSSAYAEMYALRLAVRTLEALLDPRKELLNIGSPLLVFLACAAEGAVAALQDMNALVKGEAVELSSKLSAAALKLTYKDYLRLFLLLHSNNEKLMARMQALIELETGKDLQQETAYVQTNATSEIKLWFIPKLMKLLDESGLLGCKVVGSTCQFNRTAIVSY</sequence>
<name>A0AA96LKC1_9BACL</name>
<evidence type="ECO:0000313" key="3">
    <source>
        <dbReference type="Proteomes" id="UP001304650"/>
    </source>
</evidence>
<evidence type="ECO:0000313" key="2">
    <source>
        <dbReference type="EMBL" id="WNR42251.1"/>
    </source>
</evidence>